<name>A0ABD2AR06_VESMC</name>
<organism evidence="2 3">
    <name type="scientific">Vespula maculifrons</name>
    <name type="common">Eastern yellow jacket</name>
    <name type="synonym">Wasp</name>
    <dbReference type="NCBI Taxonomy" id="7453"/>
    <lineage>
        <taxon>Eukaryota</taxon>
        <taxon>Metazoa</taxon>
        <taxon>Ecdysozoa</taxon>
        <taxon>Arthropoda</taxon>
        <taxon>Hexapoda</taxon>
        <taxon>Insecta</taxon>
        <taxon>Pterygota</taxon>
        <taxon>Neoptera</taxon>
        <taxon>Endopterygota</taxon>
        <taxon>Hymenoptera</taxon>
        <taxon>Apocrita</taxon>
        <taxon>Aculeata</taxon>
        <taxon>Vespoidea</taxon>
        <taxon>Vespidae</taxon>
        <taxon>Vespinae</taxon>
        <taxon>Vespula</taxon>
    </lineage>
</organism>
<feature type="region of interest" description="Disordered" evidence="1">
    <location>
        <begin position="132"/>
        <end position="176"/>
    </location>
</feature>
<evidence type="ECO:0000256" key="1">
    <source>
        <dbReference type="SAM" id="MobiDB-lite"/>
    </source>
</evidence>
<comment type="caution">
    <text evidence="2">The sequence shown here is derived from an EMBL/GenBank/DDBJ whole genome shotgun (WGS) entry which is preliminary data.</text>
</comment>
<dbReference type="Proteomes" id="UP001607303">
    <property type="component" value="Unassembled WGS sequence"/>
</dbReference>
<feature type="region of interest" description="Disordered" evidence="1">
    <location>
        <begin position="91"/>
        <end position="113"/>
    </location>
</feature>
<accession>A0ABD2AR06</accession>
<evidence type="ECO:0000313" key="3">
    <source>
        <dbReference type="Proteomes" id="UP001607303"/>
    </source>
</evidence>
<protein>
    <submittedName>
        <fullName evidence="2">Uncharacterized protein</fullName>
    </submittedName>
</protein>
<dbReference type="AlphaFoldDB" id="A0ABD2AR06"/>
<reference evidence="2 3" key="1">
    <citation type="journal article" date="2024" name="Ann. Entomol. Soc. Am.">
        <title>Genomic analyses of the southern and eastern yellowjacket wasps (Hymenoptera: Vespidae) reveal evolutionary signatures of social life.</title>
        <authorList>
            <person name="Catto M.A."/>
            <person name="Caine P.B."/>
            <person name="Orr S.E."/>
            <person name="Hunt B.G."/>
            <person name="Goodisman M.A.D."/>
        </authorList>
    </citation>
    <scope>NUCLEOTIDE SEQUENCE [LARGE SCALE GENOMIC DNA]</scope>
    <source>
        <strain evidence="2">232</strain>
        <tissue evidence="2">Head and thorax</tissue>
    </source>
</reference>
<keyword evidence="3" id="KW-1185">Reference proteome</keyword>
<sequence>MRTISKQKIINIVRKIERILDITVEERRELNLRNASKQETGLARLITSQIAEKTTMMTTVTTATTTTTTTTKTKTTTTTTTTTIVARLVPHVPAQEPTRRRSPPPKLDIQGERAPTADKFCLLSFDRFPKTRPRGRTESLSASYRDFQLKKESDDSSNSNSNSNNSNSNNNNSRTRITTATRIAMATTIEELCFLRYLPYGVKGPASSFLKDFRWMIPKKSYFPDILSRAPPKTRISSSFLSSKKLIYL</sequence>
<gene>
    <name evidence="2" type="ORF">V1477_019644</name>
</gene>
<dbReference type="EMBL" id="JAYRBN010000115">
    <property type="protein sequence ID" value="KAL2723053.1"/>
    <property type="molecule type" value="Genomic_DNA"/>
</dbReference>
<feature type="compositionally biased region" description="Low complexity" evidence="1">
    <location>
        <begin position="156"/>
        <end position="176"/>
    </location>
</feature>
<evidence type="ECO:0000313" key="2">
    <source>
        <dbReference type="EMBL" id="KAL2723053.1"/>
    </source>
</evidence>
<proteinExistence type="predicted"/>